<dbReference type="PROSITE" id="PS51462">
    <property type="entry name" value="NUDIX"/>
    <property type="match status" value="1"/>
</dbReference>
<dbReference type="InterPro" id="IPR015797">
    <property type="entry name" value="NUDIX_hydrolase-like_dom_sf"/>
</dbReference>
<comment type="caution">
    <text evidence="5">The sequence shown here is derived from an EMBL/GenBank/DDBJ whole genome shotgun (WGS) entry which is preliminary data.</text>
</comment>
<name>A0A2M6WLJ2_9BACT</name>
<dbReference type="AlphaFoldDB" id="A0A2M6WLJ2"/>
<dbReference type="Pfam" id="PF00293">
    <property type="entry name" value="NUDIX"/>
    <property type="match status" value="1"/>
</dbReference>
<evidence type="ECO:0000313" key="5">
    <source>
        <dbReference type="EMBL" id="PIT93647.1"/>
    </source>
</evidence>
<dbReference type="Gene3D" id="3.90.79.10">
    <property type="entry name" value="Nucleoside Triphosphate Pyrophosphohydrolase"/>
    <property type="match status" value="1"/>
</dbReference>
<comment type="cofactor">
    <cofactor evidence="1">
        <name>Mg(2+)</name>
        <dbReference type="ChEBI" id="CHEBI:18420"/>
    </cofactor>
</comment>
<evidence type="ECO:0000256" key="3">
    <source>
        <dbReference type="RuleBase" id="RU003476"/>
    </source>
</evidence>
<dbReference type="PANTHER" id="PTHR11839">
    <property type="entry name" value="UDP/ADP-SUGAR PYROPHOSPHATASE"/>
    <property type="match status" value="1"/>
</dbReference>
<dbReference type="InterPro" id="IPR020084">
    <property type="entry name" value="NUDIX_hydrolase_CS"/>
</dbReference>
<reference evidence="6" key="1">
    <citation type="submission" date="2017-09" db="EMBL/GenBank/DDBJ databases">
        <title>Depth-based differentiation of microbial function through sediment-hosted aquifers and enrichment of novel symbionts in the deep terrestrial subsurface.</title>
        <authorList>
            <person name="Probst A.J."/>
            <person name="Ladd B."/>
            <person name="Jarett J.K."/>
            <person name="Geller-Mcgrath D.E."/>
            <person name="Sieber C.M.K."/>
            <person name="Emerson J.B."/>
            <person name="Anantharaman K."/>
            <person name="Thomas B.C."/>
            <person name="Malmstrom R."/>
            <person name="Stieglmeier M."/>
            <person name="Klingl A."/>
            <person name="Woyke T."/>
            <person name="Ryan C.M."/>
            <person name="Banfield J.F."/>
        </authorList>
    </citation>
    <scope>NUCLEOTIDE SEQUENCE [LARGE SCALE GENOMIC DNA]</scope>
</reference>
<keyword evidence="2 3" id="KW-0378">Hydrolase</keyword>
<evidence type="ECO:0000256" key="1">
    <source>
        <dbReference type="ARBA" id="ARBA00001946"/>
    </source>
</evidence>
<dbReference type="PRINTS" id="PR00502">
    <property type="entry name" value="NUDIXFAMILY"/>
</dbReference>
<dbReference type="InterPro" id="IPR000086">
    <property type="entry name" value="NUDIX_hydrolase_dom"/>
</dbReference>
<dbReference type="PANTHER" id="PTHR11839:SF18">
    <property type="entry name" value="NUDIX HYDROLASE DOMAIN-CONTAINING PROTEIN"/>
    <property type="match status" value="1"/>
</dbReference>
<dbReference type="GO" id="GO:0006753">
    <property type="term" value="P:nucleoside phosphate metabolic process"/>
    <property type="evidence" value="ECO:0007669"/>
    <property type="project" value="TreeGrafter"/>
</dbReference>
<dbReference type="SUPFAM" id="SSF55811">
    <property type="entry name" value="Nudix"/>
    <property type="match status" value="1"/>
</dbReference>
<dbReference type="GO" id="GO:0019693">
    <property type="term" value="P:ribose phosphate metabolic process"/>
    <property type="evidence" value="ECO:0007669"/>
    <property type="project" value="TreeGrafter"/>
</dbReference>
<sequence>MKALKQKNKGNHFKILSSKIVHKNPYWYVVDNRVIRPNGSKGHYYIVHKKDGIVIIPLTADKKNTYLVRQWRFAVGENAWEFPMGGFEDGETLLAAAQRELREETGITAKKWTKLKLLKQAK</sequence>
<evidence type="ECO:0000259" key="4">
    <source>
        <dbReference type="PROSITE" id="PS51462"/>
    </source>
</evidence>
<evidence type="ECO:0000256" key="2">
    <source>
        <dbReference type="ARBA" id="ARBA00022801"/>
    </source>
</evidence>
<gene>
    <name evidence="5" type="ORF">COU00_03170</name>
</gene>
<protein>
    <recommendedName>
        <fullName evidence="4">Nudix hydrolase domain-containing protein</fullName>
    </recommendedName>
</protein>
<dbReference type="EMBL" id="PFAS01000056">
    <property type="protein sequence ID" value="PIT93647.1"/>
    <property type="molecule type" value="Genomic_DNA"/>
</dbReference>
<comment type="similarity">
    <text evidence="3">Belongs to the Nudix hydrolase family.</text>
</comment>
<dbReference type="InterPro" id="IPR020476">
    <property type="entry name" value="Nudix_hydrolase"/>
</dbReference>
<accession>A0A2M6WLJ2</accession>
<dbReference type="Proteomes" id="UP000229335">
    <property type="component" value="Unassembled WGS sequence"/>
</dbReference>
<dbReference type="PROSITE" id="PS00893">
    <property type="entry name" value="NUDIX_BOX"/>
    <property type="match status" value="1"/>
</dbReference>
<proteinExistence type="inferred from homology"/>
<organism evidence="5 6">
    <name type="scientific">Candidatus Falkowbacteria bacterium CG10_big_fil_rev_8_21_14_0_10_43_11</name>
    <dbReference type="NCBI Taxonomy" id="1974568"/>
    <lineage>
        <taxon>Bacteria</taxon>
        <taxon>Candidatus Falkowiibacteriota</taxon>
    </lineage>
</organism>
<feature type="domain" description="Nudix hydrolase" evidence="4">
    <location>
        <begin position="48"/>
        <end position="122"/>
    </location>
</feature>
<evidence type="ECO:0000313" key="6">
    <source>
        <dbReference type="Proteomes" id="UP000229335"/>
    </source>
</evidence>
<dbReference type="GO" id="GO:0016462">
    <property type="term" value="F:pyrophosphatase activity"/>
    <property type="evidence" value="ECO:0007669"/>
    <property type="project" value="UniProtKB-ARBA"/>
</dbReference>